<keyword evidence="2" id="KW-1185">Reference proteome</keyword>
<dbReference type="RefSeq" id="WP_254102526.1">
    <property type="nucleotide sequence ID" value="NZ_JANATA010000043.1"/>
</dbReference>
<sequence length="100" mass="11273">MRYNALGQLSEATYPTGTSTFTVKHEYDDVGQMRRLRHVQSDTVLWQATLLNDSGLLAQATFGNGLSTDYGYTIEGMLDSVRIWRISSSFGHLKRCFCNT</sequence>
<name>A0AA42BNJ7_9ALTE</name>
<dbReference type="Proteomes" id="UP001165413">
    <property type="component" value="Unassembled WGS sequence"/>
</dbReference>
<feature type="non-terminal residue" evidence="1">
    <location>
        <position position="100"/>
    </location>
</feature>
<dbReference type="AlphaFoldDB" id="A0AA42BNJ7"/>
<evidence type="ECO:0008006" key="3">
    <source>
        <dbReference type="Google" id="ProtNLM"/>
    </source>
</evidence>
<evidence type="ECO:0000313" key="2">
    <source>
        <dbReference type="Proteomes" id="UP001165413"/>
    </source>
</evidence>
<evidence type="ECO:0000313" key="1">
    <source>
        <dbReference type="EMBL" id="MCP3429772.1"/>
    </source>
</evidence>
<dbReference type="EMBL" id="JANATA010000043">
    <property type="protein sequence ID" value="MCP3429772.1"/>
    <property type="molecule type" value="Genomic_DNA"/>
</dbReference>
<organism evidence="1 2">
    <name type="scientific">Opacimonas viscosa</name>
    <dbReference type="NCBI Taxonomy" id="2961944"/>
    <lineage>
        <taxon>Bacteria</taxon>
        <taxon>Pseudomonadati</taxon>
        <taxon>Pseudomonadota</taxon>
        <taxon>Gammaproteobacteria</taxon>
        <taxon>Alteromonadales</taxon>
        <taxon>Alteromonadaceae</taxon>
        <taxon>Opacimonas</taxon>
    </lineage>
</organism>
<gene>
    <name evidence="1" type="ORF">NLF92_12580</name>
</gene>
<accession>A0AA42BNJ7</accession>
<protein>
    <recommendedName>
        <fullName evidence="3">YD repeat-containing protein</fullName>
    </recommendedName>
</protein>
<proteinExistence type="predicted"/>
<comment type="caution">
    <text evidence="1">The sequence shown here is derived from an EMBL/GenBank/DDBJ whole genome shotgun (WGS) entry which is preliminary data.</text>
</comment>
<dbReference type="Gene3D" id="2.180.10.10">
    <property type="entry name" value="RHS repeat-associated core"/>
    <property type="match status" value="1"/>
</dbReference>
<reference evidence="1" key="1">
    <citation type="submission" date="2022-07" db="EMBL/GenBank/DDBJ databases">
        <title>Characterization of the Novel Bacterium Alteromonas immobilis LMIT006 and Alteromonas gregis LMIT007.</title>
        <authorList>
            <person name="Lin X."/>
        </authorList>
    </citation>
    <scope>NUCLEOTIDE SEQUENCE</scope>
    <source>
        <strain evidence="1">LMIT007</strain>
    </source>
</reference>